<comment type="caution">
    <text evidence="3">The sequence shown here is derived from an EMBL/GenBank/DDBJ whole genome shotgun (WGS) entry which is preliminary data.</text>
</comment>
<evidence type="ECO:0000259" key="2">
    <source>
        <dbReference type="Pfam" id="PF24476"/>
    </source>
</evidence>
<dbReference type="EMBL" id="MU007010">
    <property type="protein sequence ID" value="KAF2436658.1"/>
    <property type="molecule type" value="Genomic_DNA"/>
</dbReference>
<dbReference type="PANTHER" id="PTHR35186:SF4">
    <property type="entry name" value="PRION-INHIBITION AND PROPAGATION HELO DOMAIN-CONTAINING PROTEIN"/>
    <property type="match status" value="1"/>
</dbReference>
<feature type="signal peptide" evidence="1">
    <location>
        <begin position="1"/>
        <end position="21"/>
    </location>
</feature>
<dbReference type="AlphaFoldDB" id="A0A9P4U525"/>
<dbReference type="Proteomes" id="UP000800235">
    <property type="component" value="Unassembled WGS sequence"/>
</dbReference>
<feature type="domain" description="DUF7580" evidence="2">
    <location>
        <begin position="218"/>
        <end position="531"/>
    </location>
</feature>
<reference evidence="3" key="1">
    <citation type="journal article" date="2020" name="Stud. Mycol.">
        <title>101 Dothideomycetes genomes: a test case for predicting lifestyles and emergence of pathogens.</title>
        <authorList>
            <person name="Haridas S."/>
            <person name="Albert R."/>
            <person name="Binder M."/>
            <person name="Bloem J."/>
            <person name="Labutti K."/>
            <person name="Salamov A."/>
            <person name="Andreopoulos B."/>
            <person name="Baker S."/>
            <person name="Barry K."/>
            <person name="Bills G."/>
            <person name="Bluhm B."/>
            <person name="Cannon C."/>
            <person name="Castanera R."/>
            <person name="Culley D."/>
            <person name="Daum C."/>
            <person name="Ezra D."/>
            <person name="Gonzalez J."/>
            <person name="Henrissat B."/>
            <person name="Kuo A."/>
            <person name="Liang C."/>
            <person name="Lipzen A."/>
            <person name="Lutzoni F."/>
            <person name="Magnuson J."/>
            <person name="Mondo S."/>
            <person name="Nolan M."/>
            <person name="Ohm R."/>
            <person name="Pangilinan J."/>
            <person name="Park H.-J."/>
            <person name="Ramirez L."/>
            <person name="Alfaro M."/>
            <person name="Sun H."/>
            <person name="Tritt A."/>
            <person name="Yoshinaga Y."/>
            <person name="Zwiers L.-H."/>
            <person name="Turgeon B."/>
            <person name="Goodwin S."/>
            <person name="Spatafora J."/>
            <person name="Crous P."/>
            <person name="Grigoriev I."/>
        </authorList>
    </citation>
    <scope>NUCLEOTIDE SEQUENCE</scope>
    <source>
        <strain evidence="3">CBS 130266</strain>
    </source>
</reference>
<organism evidence="3 4">
    <name type="scientific">Tothia fuscella</name>
    <dbReference type="NCBI Taxonomy" id="1048955"/>
    <lineage>
        <taxon>Eukaryota</taxon>
        <taxon>Fungi</taxon>
        <taxon>Dikarya</taxon>
        <taxon>Ascomycota</taxon>
        <taxon>Pezizomycotina</taxon>
        <taxon>Dothideomycetes</taxon>
        <taxon>Pleosporomycetidae</taxon>
        <taxon>Venturiales</taxon>
        <taxon>Cylindrosympodiaceae</taxon>
        <taxon>Tothia</taxon>
    </lineage>
</organism>
<evidence type="ECO:0000313" key="3">
    <source>
        <dbReference type="EMBL" id="KAF2436658.1"/>
    </source>
</evidence>
<evidence type="ECO:0000256" key="1">
    <source>
        <dbReference type="SAM" id="SignalP"/>
    </source>
</evidence>
<keyword evidence="4" id="KW-1185">Reference proteome</keyword>
<dbReference type="InterPro" id="IPR056002">
    <property type="entry name" value="DUF7580"/>
</dbReference>
<sequence length="538" mass="61039">MATGIEVAGLALAILPLVVEAAKAYSSGVNTILNVTLNSRRDAKLQDFYDDFWWETDLLHRHLKGLVTDLPLLCPDCKAALESDETLTAWEQDQAVRDALSMYFGSQNELDSFTLIVGRILGLIDKLVQGKVNYLTTKEKMNTNMYTKLKDFVSDRKSGKTSSTFFERFRFFKEEKNRNACVKNLKTWNKRLSVLMKSQSKQRSQALAIESKPGPSFSEIRKLFNSLLTTIGEHWDCNCPSRHEAMVCLKAWPSAIRNGQPKELEFELLFPGKPISGSERRWLESTVLVSQTKGAFNDRVLLPKLCDVFVDTGDSSLRFLVEVNSKKALWRLRSQPKKLLFPATSPRMSLQESLSGQLLKTLKVKRVLALTFAYALIQCMGSTCSRRTLEKDSVFFYHLTVDTVDFERPYLSTRFDAVNQAHDAADMSIQHRNPRILELGILLLEIHKGRPLSTFRLSTEISNPSPNTDLSVARRVVETLEDWCSEPYKDAVRACLELPWVPAGKKADLDDEAVGSGFYDKVIKPLEGELEYLFRLKI</sequence>
<keyword evidence="1" id="KW-0732">Signal</keyword>
<dbReference type="Pfam" id="PF24476">
    <property type="entry name" value="DUF7580"/>
    <property type="match status" value="1"/>
</dbReference>
<dbReference type="OrthoDB" id="3565018at2759"/>
<name>A0A9P4U525_9PEZI</name>
<protein>
    <recommendedName>
        <fullName evidence="2">DUF7580 domain-containing protein</fullName>
    </recommendedName>
</protein>
<evidence type="ECO:0000313" key="4">
    <source>
        <dbReference type="Proteomes" id="UP000800235"/>
    </source>
</evidence>
<feature type="chain" id="PRO_5040164458" description="DUF7580 domain-containing protein" evidence="1">
    <location>
        <begin position="22"/>
        <end position="538"/>
    </location>
</feature>
<gene>
    <name evidence="3" type="ORF">EJ08DRAFT_674523</name>
</gene>
<proteinExistence type="predicted"/>
<accession>A0A9P4U525</accession>
<dbReference type="PANTHER" id="PTHR35186">
    <property type="entry name" value="ANK_REP_REGION DOMAIN-CONTAINING PROTEIN"/>
    <property type="match status" value="1"/>
</dbReference>